<reference evidence="4" key="2">
    <citation type="submission" date="2016-02" db="EMBL/GenBank/DDBJ databases">
        <title>Draft genome sequence of five rapidly growing Mycobacterium species.</title>
        <authorList>
            <person name="Katahira K."/>
            <person name="Gotou Y."/>
            <person name="Iida K."/>
            <person name="Ogura Y."/>
            <person name="Hayashi T."/>
        </authorList>
    </citation>
    <scope>NUCLEOTIDE SEQUENCE [LARGE SCALE GENOMIC DNA]</scope>
    <source>
        <strain evidence="4">JCM6362</strain>
    </source>
</reference>
<dbReference type="Proteomes" id="UP000069654">
    <property type="component" value="Unassembled WGS sequence"/>
</dbReference>
<protein>
    <recommendedName>
        <fullName evidence="5">Intersectin-EH binding protein Ibp1</fullName>
    </recommendedName>
</protein>
<proteinExistence type="predicted"/>
<feature type="chain" id="PRO_5007170862" description="Intersectin-EH binding protein Ibp1" evidence="2">
    <location>
        <begin position="32"/>
        <end position="129"/>
    </location>
</feature>
<keyword evidence="2" id="KW-0732">Signal</keyword>
<dbReference type="EMBL" id="BCTB01000009">
    <property type="protein sequence ID" value="GAT14934.1"/>
    <property type="molecule type" value="Genomic_DNA"/>
</dbReference>
<dbReference type="OMA" id="GANTGQC"/>
<evidence type="ECO:0000256" key="1">
    <source>
        <dbReference type="SAM" id="MobiDB-lite"/>
    </source>
</evidence>
<comment type="caution">
    <text evidence="3">The sequence shown here is derived from an EMBL/GenBank/DDBJ whole genome shotgun (WGS) entry which is preliminary data.</text>
</comment>
<feature type="signal peptide" evidence="2">
    <location>
        <begin position="1"/>
        <end position="31"/>
    </location>
</feature>
<gene>
    <name evidence="3" type="ORF">RMCT_1904</name>
</gene>
<dbReference type="AlphaFoldDB" id="A0A124E882"/>
<feature type="region of interest" description="Disordered" evidence="1">
    <location>
        <begin position="103"/>
        <end position="129"/>
    </location>
</feature>
<dbReference type="STRING" id="1797.RMCT_1904"/>
<evidence type="ECO:0000256" key="2">
    <source>
        <dbReference type="SAM" id="SignalP"/>
    </source>
</evidence>
<evidence type="ECO:0000313" key="4">
    <source>
        <dbReference type="Proteomes" id="UP000069654"/>
    </source>
</evidence>
<evidence type="ECO:0008006" key="5">
    <source>
        <dbReference type="Google" id="ProtNLM"/>
    </source>
</evidence>
<feature type="compositionally biased region" description="Polar residues" evidence="1">
    <location>
        <begin position="117"/>
        <end position="129"/>
    </location>
</feature>
<evidence type="ECO:0000313" key="3">
    <source>
        <dbReference type="EMBL" id="GAT14934.1"/>
    </source>
</evidence>
<sequence length="129" mass="12766">MATQHGFVRRLITAGGLALAVLAAPALGALAAPGTPTAVAAEDECPAGEEHDFFTGECVPFVVPNSPRFTAIPGNPNVPALDTGTAAIPCPIPQNCIGLGQSQATGPRVGAAPESTIGGTPTITGQLGR</sequence>
<dbReference type="RefSeq" id="WP_003926304.1">
    <property type="nucleotide sequence ID" value="NZ_BCTB01000009.1"/>
</dbReference>
<dbReference type="OrthoDB" id="4729274at2"/>
<reference evidence="3 4" key="1">
    <citation type="journal article" date="2016" name="Genome Announc.">
        <title>Draft Genome Sequences of Five Rapidly Growing Mycobacterium Species, M. thermoresistibile, M. fortuitum subsp. acetamidolyticum, M. canariasense, M. brisbanense, and M. novocastrense.</title>
        <authorList>
            <person name="Katahira K."/>
            <person name="Ogura Y."/>
            <person name="Gotoh Y."/>
            <person name="Hayashi T."/>
        </authorList>
    </citation>
    <scope>NUCLEOTIDE SEQUENCE [LARGE SCALE GENOMIC DNA]</scope>
    <source>
        <strain evidence="3 4">JCM6362</strain>
    </source>
</reference>
<organism evidence="3 4">
    <name type="scientific">Mycolicibacterium thermoresistibile</name>
    <name type="common">Mycobacterium thermoresistibile</name>
    <dbReference type="NCBI Taxonomy" id="1797"/>
    <lineage>
        <taxon>Bacteria</taxon>
        <taxon>Bacillati</taxon>
        <taxon>Actinomycetota</taxon>
        <taxon>Actinomycetes</taxon>
        <taxon>Mycobacteriales</taxon>
        <taxon>Mycobacteriaceae</taxon>
        <taxon>Mycolicibacterium</taxon>
    </lineage>
</organism>
<accession>A0A124E882</accession>
<name>A0A124E882_MYCTH</name>